<name>A0A8C0IUK6_CHEAB</name>
<proteinExistence type="predicted"/>
<dbReference type="Proteomes" id="UP000694404">
    <property type="component" value="Unplaced"/>
</dbReference>
<dbReference type="AlphaFoldDB" id="A0A8C0IUK6"/>
<feature type="region of interest" description="Disordered" evidence="1">
    <location>
        <begin position="1"/>
        <end position="22"/>
    </location>
</feature>
<reference evidence="2" key="2">
    <citation type="submission" date="2025-09" db="UniProtKB">
        <authorList>
            <consortium name="Ensembl"/>
        </authorList>
    </citation>
    <scope>IDENTIFICATION</scope>
</reference>
<dbReference type="Ensembl" id="ENSCABT00000022384.1">
    <property type="protein sequence ID" value="ENSCABP00000020430.1"/>
    <property type="gene ID" value="ENSCABG00000015062.1"/>
</dbReference>
<organism evidence="2 3">
    <name type="scientific">Chelonoidis abingdonii</name>
    <name type="common">Abingdon island giant tortoise</name>
    <name type="synonym">Testudo abingdonii</name>
    <dbReference type="NCBI Taxonomy" id="106734"/>
    <lineage>
        <taxon>Eukaryota</taxon>
        <taxon>Metazoa</taxon>
        <taxon>Chordata</taxon>
        <taxon>Craniata</taxon>
        <taxon>Vertebrata</taxon>
        <taxon>Euteleostomi</taxon>
        <taxon>Archelosauria</taxon>
        <taxon>Testudinata</taxon>
        <taxon>Testudines</taxon>
        <taxon>Cryptodira</taxon>
        <taxon>Durocryptodira</taxon>
        <taxon>Testudinoidea</taxon>
        <taxon>Testudinidae</taxon>
        <taxon>Chelonoidis</taxon>
    </lineage>
</organism>
<protein>
    <submittedName>
        <fullName evidence="2">Uncharacterized protein</fullName>
    </submittedName>
</protein>
<accession>A0A8C0IUK6</accession>
<evidence type="ECO:0000256" key="1">
    <source>
        <dbReference type="SAM" id="MobiDB-lite"/>
    </source>
</evidence>
<keyword evidence="3" id="KW-1185">Reference proteome</keyword>
<evidence type="ECO:0000313" key="2">
    <source>
        <dbReference type="Ensembl" id="ENSCABP00000020430.1"/>
    </source>
</evidence>
<sequence length="108" mass="11388">VASHRGRSTGRREGGRQVAFGGMPAEGPLVPWLRQTYCRSAAEPVGPGTSCRQAAEGSLPVVLGAAKYLEPALLLPDLDCPFLGPFFSLKYLPLMPQCSIGFCVGGLL</sequence>
<evidence type="ECO:0000313" key="3">
    <source>
        <dbReference type="Proteomes" id="UP000694404"/>
    </source>
</evidence>
<reference evidence="2" key="1">
    <citation type="submission" date="2025-08" db="UniProtKB">
        <authorList>
            <consortium name="Ensembl"/>
        </authorList>
    </citation>
    <scope>IDENTIFICATION</scope>
</reference>